<comment type="caution">
    <text evidence="2">The sequence shown here is derived from an EMBL/GenBank/DDBJ whole genome shotgun (WGS) entry which is preliminary data.</text>
</comment>
<dbReference type="Proteomes" id="UP000836404">
    <property type="component" value="Unassembled WGS sequence"/>
</dbReference>
<evidence type="ECO:0000313" key="2">
    <source>
        <dbReference type="EMBL" id="CAD6910332.1"/>
    </source>
</evidence>
<accession>A0A9N8LLX8</accession>
<name>A0A9N8LLX8_9BASI</name>
<dbReference type="EMBL" id="CAJHJF010001028">
    <property type="protein sequence ID" value="CAD6910332.1"/>
    <property type="molecule type" value="Genomic_DNA"/>
</dbReference>
<evidence type="ECO:0000313" key="3">
    <source>
        <dbReference type="Proteomes" id="UP000836404"/>
    </source>
</evidence>
<evidence type="ECO:0000256" key="1">
    <source>
        <dbReference type="SAM" id="MobiDB-lite"/>
    </source>
</evidence>
<dbReference type="AlphaFoldDB" id="A0A9N8LLX8"/>
<organism evidence="2 3">
    <name type="scientific">Tilletia laevis</name>
    <dbReference type="NCBI Taxonomy" id="157183"/>
    <lineage>
        <taxon>Eukaryota</taxon>
        <taxon>Fungi</taxon>
        <taxon>Dikarya</taxon>
        <taxon>Basidiomycota</taxon>
        <taxon>Ustilaginomycotina</taxon>
        <taxon>Exobasidiomycetes</taxon>
        <taxon>Tilletiales</taxon>
        <taxon>Tilletiaceae</taxon>
        <taxon>Tilletia</taxon>
    </lineage>
</organism>
<reference evidence="2 3" key="1">
    <citation type="submission" date="2020-10" db="EMBL/GenBank/DDBJ databases">
        <authorList>
            <person name="Sedaghatjoo S."/>
        </authorList>
    </citation>
    <scope>NUCLEOTIDE SEQUENCE [LARGE SCALE GENOMIC DNA]</scope>
    <source>
        <strain evidence="2 3">LLFL</strain>
    </source>
</reference>
<keyword evidence="3" id="KW-1185">Reference proteome</keyword>
<gene>
    <name evidence="2" type="ORF">JKILLFL_G9198</name>
</gene>
<sequence length="307" mass="33720">MPKGGRRKGLSLDEERSLLGNDFRLVLQGPDRLAQCRVCPERDGHPISVAKVQQHRDSLMHQRRVLDDARSAVRRDAKPAAAEPGPEPPATLGSGSAAVDHEHTIFDDEPVSHPTASFRPPTLPMRPVPVPNRINEAMKLHHRGSLQPLSMWTADTVVESESDGEEELVERLASEISIINLASSEHEDWSPFPSKQTLYALLICQNPRHIMSVPHQQMILSFGRAAVHSYAKGARQDGVPSQKALEACRRQLRATLDAPPLKEISSGSGNVLFCSSIAAAIARDFANPSARSAMVFYPRQTATIETF</sequence>
<feature type="region of interest" description="Disordered" evidence="1">
    <location>
        <begin position="68"/>
        <end position="127"/>
    </location>
</feature>
<protein>
    <submittedName>
        <fullName evidence="2">Uncharacterized protein</fullName>
    </submittedName>
</protein>
<proteinExistence type="predicted"/>
<feature type="compositionally biased region" description="Basic and acidic residues" evidence="1">
    <location>
        <begin position="68"/>
        <end position="78"/>
    </location>
</feature>